<dbReference type="Pfam" id="PF13385">
    <property type="entry name" value="Laminin_G_3"/>
    <property type="match status" value="1"/>
</dbReference>
<dbReference type="Gene3D" id="1.10.238.10">
    <property type="entry name" value="EF-hand"/>
    <property type="match status" value="1"/>
</dbReference>
<protein>
    <recommendedName>
        <fullName evidence="7">Calmodulin</fullName>
    </recommendedName>
</protein>
<feature type="domain" description="BEACH-type PH" evidence="4">
    <location>
        <begin position="2700"/>
        <end position="2759"/>
    </location>
</feature>
<dbReference type="InterPro" id="IPR016024">
    <property type="entry name" value="ARM-type_fold"/>
</dbReference>
<dbReference type="Gene3D" id="1.25.10.10">
    <property type="entry name" value="Leucine-rich Repeat Variant"/>
    <property type="match status" value="1"/>
</dbReference>
<proteinExistence type="predicted"/>
<dbReference type="RefSeq" id="XP_001417293.1">
    <property type="nucleotide sequence ID" value="XM_001417256.1"/>
</dbReference>
<evidence type="ECO:0000256" key="2">
    <source>
        <dbReference type="SAM" id="Phobius"/>
    </source>
</evidence>
<dbReference type="InterPro" id="IPR011989">
    <property type="entry name" value="ARM-like"/>
</dbReference>
<evidence type="ECO:0008006" key="7">
    <source>
        <dbReference type="Google" id="ProtNLM"/>
    </source>
</evidence>
<dbReference type="SUPFAM" id="SSF49899">
    <property type="entry name" value="Concanavalin A-like lectins/glucanases"/>
    <property type="match status" value="1"/>
</dbReference>
<dbReference type="InterPro" id="IPR011992">
    <property type="entry name" value="EF-hand-dom_pair"/>
</dbReference>
<feature type="domain" description="EF-hand" evidence="3">
    <location>
        <begin position="448"/>
        <end position="483"/>
    </location>
</feature>
<dbReference type="PROSITE" id="PS00018">
    <property type="entry name" value="EF_HAND_1"/>
    <property type="match status" value="1"/>
</dbReference>
<evidence type="ECO:0000259" key="4">
    <source>
        <dbReference type="PROSITE" id="PS51783"/>
    </source>
</evidence>
<evidence type="ECO:0000313" key="6">
    <source>
        <dbReference type="Proteomes" id="UP000001568"/>
    </source>
</evidence>
<dbReference type="Proteomes" id="UP000001568">
    <property type="component" value="Chromosome 4"/>
</dbReference>
<feature type="transmembrane region" description="Helical" evidence="2">
    <location>
        <begin position="281"/>
        <end position="305"/>
    </location>
</feature>
<dbReference type="InterPro" id="IPR050865">
    <property type="entry name" value="BEACH_Domain"/>
</dbReference>
<evidence type="ECO:0000313" key="5">
    <source>
        <dbReference type="EMBL" id="ABO95586.1"/>
    </source>
</evidence>
<keyword evidence="2" id="KW-1133">Transmembrane helix</keyword>
<dbReference type="PANTHER" id="PTHR13743">
    <property type="entry name" value="BEIGE/BEACH-RELATED"/>
    <property type="match status" value="1"/>
</dbReference>
<dbReference type="EMBL" id="CP000584">
    <property type="protein sequence ID" value="ABO95586.1"/>
    <property type="molecule type" value="Genomic_DNA"/>
</dbReference>
<dbReference type="SUPFAM" id="SSF47473">
    <property type="entry name" value="EF-hand"/>
    <property type="match status" value="1"/>
</dbReference>
<dbReference type="SUPFAM" id="SSF48371">
    <property type="entry name" value="ARM repeat"/>
    <property type="match status" value="1"/>
</dbReference>
<dbReference type="PROSITE" id="PS51783">
    <property type="entry name" value="PH_BEACH"/>
    <property type="match status" value="1"/>
</dbReference>
<dbReference type="CDD" id="cd00051">
    <property type="entry name" value="EFh"/>
    <property type="match status" value="1"/>
</dbReference>
<dbReference type="Gene3D" id="2.60.120.200">
    <property type="match status" value="1"/>
</dbReference>
<dbReference type="SMART" id="SM00054">
    <property type="entry name" value="EFh"/>
    <property type="match status" value="2"/>
</dbReference>
<dbReference type="InterPro" id="IPR046852">
    <property type="entry name" value="Neurobeachin_a-sol"/>
</dbReference>
<reference evidence="5 6" key="1">
    <citation type="journal article" date="2007" name="Proc. Natl. Acad. Sci. U.S.A.">
        <title>The tiny eukaryote Ostreococcus provides genomic insights into the paradox of plankton speciation.</title>
        <authorList>
            <person name="Palenik B."/>
            <person name="Grimwood J."/>
            <person name="Aerts A."/>
            <person name="Rouze P."/>
            <person name="Salamov A."/>
            <person name="Putnam N."/>
            <person name="Dupont C."/>
            <person name="Jorgensen R."/>
            <person name="Derelle E."/>
            <person name="Rombauts S."/>
            <person name="Zhou K."/>
            <person name="Otillar R."/>
            <person name="Merchant S.S."/>
            <person name="Podell S."/>
            <person name="Gaasterland T."/>
            <person name="Napoli C."/>
            <person name="Gendler K."/>
            <person name="Manuell A."/>
            <person name="Tai V."/>
            <person name="Vallon O."/>
            <person name="Piganeau G."/>
            <person name="Jancek S."/>
            <person name="Heijde M."/>
            <person name="Jabbari K."/>
            <person name="Bowler C."/>
            <person name="Lohr M."/>
            <person name="Robbens S."/>
            <person name="Werner G."/>
            <person name="Dubchak I."/>
            <person name="Pazour G.J."/>
            <person name="Ren Q."/>
            <person name="Paulsen I."/>
            <person name="Delwiche C."/>
            <person name="Schmutz J."/>
            <person name="Rokhsar D."/>
            <person name="Van de Peer Y."/>
            <person name="Moreau H."/>
            <person name="Grigoriev I.V."/>
        </authorList>
    </citation>
    <scope>NUCLEOTIDE SEQUENCE [LARGE SCALE GENOMIC DNA]</scope>
    <source>
        <strain evidence="5 6">CCE9901</strain>
    </source>
</reference>
<sequence length="2759" mass="300206">MMRGGPFKLQNADPEAAATEKMKKEAIARVKSWVEARLPSEHLTNRDAVVDVSEVQCGDPNCAPIDAVVRIIYRESCGTIFGIPCEVQDVEEEDIESQMPPPGVIEDWYLGKPTPWPPEPEPQEPGPVPTDALRFAVGDRVRCRIGPGEDGWAAGTVVAHWYRGSTWPTGQYAPYQVQLDHDVRTTEPEAEVEDATDTSVEDATKEVEAEVVEPHRVMTPEAIETKKADVDSDDEALAEMTRVLQTSLSPRAAALIAKGFVDLGVESPRDLRRAVAKRSSAMIGIEALATIFNGLMCFSLFSLAAAAQFSDFFIPSFWNYVVTLLGMVGAAIFAVEAGAHLFITAVYVYSTIRFETTDLRKFVQSMQRIGDNDHIIGVVPQSSTIKRASTLVHVVNVLNNLRDALHSEAEIITPTHKSTLHNLAAYFEYSNAQAKQGFKPEDYGLDSKQCMAIASLFSEWDTDGSGTLRSEELSKLLRSLGDDTINDMDVNMAMRILDKNETGEIDFGEFVKCNPTLDARDATPPSTSAPDAAGARVELRSAETIDVPRVMNSMFDEGRDGDLVFSWQLMSGTANAGESSRREATNAFFDAFSETYARWEPARARGADEGDDSDVGCAVAHPRAVTLAAVEDAAGLGERLERALTGTVDVGGIEQRMASIGVETFRALEIMSRSAHNRVFMEQCGASRALANACKTCAQRMLTFSAGAASASKENSIEAGALLEALQHVVEHAVNVIDSFLGDAWALRSFNENGALLALIEVLRAEKVVVGRVHGDVRKMAISIERMAMRAIGRVMHGDAAVQKSIAGAGGLDIFFEGVYPIEADVSVDIAGFETSLMNLEISHTLLAGNKSNVERAQGIGLFTRVARLMRAANDLSETLVSDEASTSTTEGEVAGVPWSAQLLDDSLRCHEVIITDGYPSEVIKRLLKFVHQDTSAAGGWASKGAREMILKCLFDSIIEACSSSKESFKSDSECVRFRAHVLRFFSDAIDIDPAVLRVMRQARAWDMLLDADTYGAIPSVDHKNEYESVSESTTSILRRRVQIQTAALLLKACQIAAELSDCVDECNVLIGTITTRAIQPSVAIRLCRVLELLLIDSSHSVCKALSEVEAPGRLAGALNAQLKCWGCDQVAFIGEVGATANSAAFGSTLSALRACLNGPDVLAASALNNDGVSDLIFNELLWTNTTRDLAISAVVSLVGLRLHAPSPHASGAHREAWSSVARRFIQALPRARGTDITLLSAMLSGLRQMLNNPNGSGDSLREWISSEDGAEFVQIVALCDGDAGEEVGLDVIATLQAVISNSHSSASTFERSVGYDTLIDAIQCARGAGPVSKPLFDALMSFVIDDDYGTGGESSGIALRNAKALQMLLTLIGNLGASDELKDELLKAFKQMLSASVTSKATADAAGVLDFCLQWYVDANRRQAVLEVIALCSSFSMSTKHVRQIFRLLQGDSISADDQLQLLRVLQHSAKRVGPSTFFDFTGPGCGIHVNKQLTLPVRNGYTVSMWFRIERFPEYGGPVPLFSLLSGAGNGILGELHANKLTLGIRGSTGTVDTASIDITVRENEWTFLTIVHLPVRMSQPLVRVFLDAGMVGQAKLRYPIKSTEAISYCRIASVTFDVSLENAHVKVSPFFGQLGSTHIFDDALSQPAIAMIHALGADYVGRFKSTESQTERILQAISVNAVEARDTREYLADHRLISISAVTVAGRSAQSEVYDVNEYDLIGGAKVCVTNSVKDVVHCLGGVQVVLPIFSDILHAAETSKRRQIVCEGVHLLVALLDGSRLNQVTLTLCDGYALIANLLRENATTLLCPDLLPALDRLRRAGGIEHESASARIVVDLHLWSLADDATQKAHGEYLLSLATKHSDGLRFHLPTSDLIDALDFTPGASGTSRRRVLLDVLKQLVIDAPNQMIEETAETIVHVIEECADEDTVGDVLRWLVNCMQPGEEVQPTLYQAFTKLGGPLLALSPLSRSSRRVRSFALLWLANLMPPLEASSKSSGGASHISAAFGAAAGALTATLGGKFTATASQDFEVGFFTAVANALEKFPLDIAESRSALFELLLGGQALPAEKVAERLNREKNSSVRAAAGRLFAKVTGHGNDAQTKDKECISVGVPGIVNAGAAGVLLRLMNSSDNAEMRLSVLELLLQLVEGASVNAQAVLEQRGWQTWILPILKDHSDETQNDEKSMARRLITALLSHAVLKTDEGHQHVSNMLGVIDILIKRGVLADESDLAQELLSDLLECILPTRASSSEQDEWSEVQNVESPICRRNLSRLLHIFDSIISDTSATAAALGVPSASDAKSSVKKISWRFYDNLWNLLDAISPPGHPVDAPEETADAVKSTNMAQKLHRRAKSMIRDLPFSSNSESEFDSVEAVEALRKTCQRMGFRLTLLYVRASALEELQTALNTCIGLLPSFLAPVLVDKDGKAMDTAPLGNRAHLFIADLMRYVEFAKKSEDPDASTRSQLVVNLVRLASEVGRLLLSDCASVEECAHLDGRDLISEQKVAAAAAIEAKESRKVKELRSKVSENFLSERTRHEQRQAQAETALLETHKSKLGPVSERERARRAMQRLTFEERCDVLARRWSAMLRDLQGERGAWAAENCDAKAHWKLDKSEDSSMRRSRLKRDYKFVQYEDNQKGGESTLQSDVQDIQAVRLVGMGQKWKMNSDSDYVDVDDVADELAEKLAVDKENAMHNRSKVVFSTPASLVTLTRTVLGKLNVSRDAVVFAADRTHESAKDHRKRFWRWSLSEIVE</sequence>
<dbReference type="InterPro" id="IPR023362">
    <property type="entry name" value="PH-BEACH_dom"/>
</dbReference>
<dbReference type="GeneID" id="5001510"/>
<dbReference type="InterPro" id="IPR031570">
    <property type="entry name" value="NBEA/BDCP_DUF4704"/>
</dbReference>
<gene>
    <name evidence="5" type="ORF">OSTLU_15102</name>
</gene>
<dbReference type="OMA" id="SAICCAN"/>
<evidence type="ECO:0000256" key="1">
    <source>
        <dbReference type="ARBA" id="ARBA00022837"/>
    </source>
</evidence>
<accession>A4RWA5</accession>
<dbReference type="Pfam" id="PF15787">
    <property type="entry name" value="DUF4704"/>
    <property type="match status" value="2"/>
</dbReference>
<dbReference type="HOGENOM" id="CLU_227026_0_0_1"/>
<dbReference type="InterPro" id="IPR002048">
    <property type="entry name" value="EF_hand_dom"/>
</dbReference>
<dbReference type="eggNOG" id="KOG0028">
    <property type="taxonomic scope" value="Eukaryota"/>
</dbReference>
<feature type="transmembrane region" description="Helical" evidence="2">
    <location>
        <begin position="317"/>
        <end position="350"/>
    </location>
</feature>
<evidence type="ECO:0000259" key="3">
    <source>
        <dbReference type="PROSITE" id="PS50222"/>
    </source>
</evidence>
<dbReference type="eggNOG" id="KOG1787">
    <property type="taxonomic scope" value="Eukaryota"/>
</dbReference>
<keyword evidence="2" id="KW-0472">Membrane</keyword>
<dbReference type="InterPro" id="IPR013320">
    <property type="entry name" value="ConA-like_dom_sf"/>
</dbReference>
<keyword evidence="2" id="KW-0812">Transmembrane</keyword>
<keyword evidence="6" id="KW-1185">Reference proteome</keyword>
<name>A4RWA5_OSTLU</name>
<dbReference type="OrthoDB" id="496822at2759"/>
<dbReference type="PROSITE" id="PS50222">
    <property type="entry name" value="EF_HAND_2"/>
    <property type="match status" value="2"/>
</dbReference>
<organism evidence="5 6">
    <name type="scientific">Ostreococcus lucimarinus (strain CCE9901)</name>
    <dbReference type="NCBI Taxonomy" id="436017"/>
    <lineage>
        <taxon>Eukaryota</taxon>
        <taxon>Viridiplantae</taxon>
        <taxon>Chlorophyta</taxon>
        <taxon>Mamiellophyceae</taxon>
        <taxon>Mamiellales</taxon>
        <taxon>Bathycoccaceae</taxon>
        <taxon>Ostreococcus</taxon>
    </lineage>
</organism>
<dbReference type="InterPro" id="IPR018247">
    <property type="entry name" value="EF_Hand_1_Ca_BS"/>
</dbReference>
<dbReference type="GO" id="GO:0005509">
    <property type="term" value="F:calcium ion binding"/>
    <property type="evidence" value="ECO:0007669"/>
    <property type="project" value="InterPro"/>
</dbReference>
<feature type="domain" description="EF-hand" evidence="3">
    <location>
        <begin position="485"/>
        <end position="520"/>
    </location>
</feature>
<dbReference type="Gramene" id="ABO95586">
    <property type="protein sequence ID" value="ABO95586"/>
    <property type="gene ID" value="OSTLU_15102"/>
</dbReference>
<dbReference type="PANTHER" id="PTHR13743:SF123">
    <property type="entry name" value="PROTEIN FAN"/>
    <property type="match status" value="1"/>
</dbReference>
<dbReference type="Pfam" id="PF13499">
    <property type="entry name" value="EF-hand_7"/>
    <property type="match status" value="1"/>
</dbReference>
<dbReference type="Pfam" id="PF20425">
    <property type="entry name" value="Neurobeachin"/>
    <property type="match status" value="1"/>
</dbReference>
<dbReference type="KEGG" id="olu:OSTLU_15102"/>
<keyword evidence="1" id="KW-0106">Calcium</keyword>
<feature type="non-terminal residue" evidence="5">
    <location>
        <position position="2759"/>
    </location>
</feature>